<reference evidence="1" key="2">
    <citation type="journal article" date="2015" name="Data Brief">
        <title>Shoot transcriptome of the giant reed, Arundo donax.</title>
        <authorList>
            <person name="Barrero R.A."/>
            <person name="Guerrero F.D."/>
            <person name="Moolhuijzen P."/>
            <person name="Goolsby J.A."/>
            <person name="Tidwell J."/>
            <person name="Bellgard S.E."/>
            <person name="Bellgard M.I."/>
        </authorList>
    </citation>
    <scope>NUCLEOTIDE SEQUENCE</scope>
    <source>
        <tissue evidence="1">Shoot tissue taken approximately 20 cm above the soil surface</tissue>
    </source>
</reference>
<accession>A0A0A9GIY5</accession>
<organism evidence="1">
    <name type="scientific">Arundo donax</name>
    <name type="common">Giant reed</name>
    <name type="synonym">Donax arundinaceus</name>
    <dbReference type="NCBI Taxonomy" id="35708"/>
    <lineage>
        <taxon>Eukaryota</taxon>
        <taxon>Viridiplantae</taxon>
        <taxon>Streptophyta</taxon>
        <taxon>Embryophyta</taxon>
        <taxon>Tracheophyta</taxon>
        <taxon>Spermatophyta</taxon>
        <taxon>Magnoliopsida</taxon>
        <taxon>Liliopsida</taxon>
        <taxon>Poales</taxon>
        <taxon>Poaceae</taxon>
        <taxon>PACMAD clade</taxon>
        <taxon>Arundinoideae</taxon>
        <taxon>Arundineae</taxon>
        <taxon>Arundo</taxon>
    </lineage>
</organism>
<protein>
    <submittedName>
        <fullName evidence="1">Uncharacterized protein</fullName>
    </submittedName>
</protein>
<dbReference type="AlphaFoldDB" id="A0A0A9GIY5"/>
<sequence>MGQPSHLLPLPFLAMLQVLQTFLSPCAPQPPSQMEDYPAPSAWQSDWASSPLYLHFHH</sequence>
<evidence type="ECO:0000313" key="1">
    <source>
        <dbReference type="EMBL" id="JAE23394.1"/>
    </source>
</evidence>
<proteinExistence type="predicted"/>
<reference evidence="1" key="1">
    <citation type="submission" date="2014-09" db="EMBL/GenBank/DDBJ databases">
        <authorList>
            <person name="Magalhaes I.L.F."/>
            <person name="Oliveira U."/>
            <person name="Santos F.R."/>
            <person name="Vidigal T.H.D.A."/>
            <person name="Brescovit A.D."/>
            <person name="Santos A.J."/>
        </authorList>
    </citation>
    <scope>NUCLEOTIDE SEQUENCE</scope>
    <source>
        <tissue evidence="1">Shoot tissue taken approximately 20 cm above the soil surface</tissue>
    </source>
</reference>
<dbReference type="EMBL" id="GBRH01174502">
    <property type="protein sequence ID" value="JAE23394.1"/>
    <property type="molecule type" value="Transcribed_RNA"/>
</dbReference>
<name>A0A0A9GIY5_ARUDO</name>